<gene>
    <name evidence="1" type="ordered locus">Btus_2253</name>
</gene>
<dbReference type="KEGG" id="bts:Btus_2253"/>
<evidence type="ECO:0000313" key="1">
    <source>
        <dbReference type="EMBL" id="ADG06925.1"/>
    </source>
</evidence>
<reference evidence="1 2" key="1">
    <citation type="journal article" date="2011" name="Stand. Genomic Sci.">
        <title>Complete genome sequence of the thermophilic, hydrogen-oxidizing Bacillus tusciae type strain (T2) and reclassification in the new genus, Kyrpidia gen. nov. as Kyrpidia tusciae comb. nov. and emendation of the family Alicyclobacillaceae da Costa and Rainey, 2010.</title>
        <authorList>
            <person name="Klenk H.P."/>
            <person name="Lapidus A."/>
            <person name="Chertkov O."/>
            <person name="Copeland A."/>
            <person name="Del Rio T.G."/>
            <person name="Nolan M."/>
            <person name="Lucas S."/>
            <person name="Chen F."/>
            <person name="Tice H."/>
            <person name="Cheng J.F."/>
            <person name="Han C."/>
            <person name="Bruce D."/>
            <person name="Goodwin L."/>
            <person name="Pitluck S."/>
            <person name="Pati A."/>
            <person name="Ivanova N."/>
            <person name="Mavromatis K."/>
            <person name="Daum C."/>
            <person name="Chen A."/>
            <person name="Palaniappan K."/>
            <person name="Chang Y.J."/>
            <person name="Land M."/>
            <person name="Hauser L."/>
            <person name="Jeffries C.D."/>
            <person name="Detter J.C."/>
            <person name="Rohde M."/>
            <person name="Abt B."/>
            <person name="Pukall R."/>
            <person name="Goker M."/>
            <person name="Bristow J."/>
            <person name="Markowitz V."/>
            <person name="Hugenholtz P."/>
            <person name="Eisen J.A."/>
        </authorList>
    </citation>
    <scope>NUCLEOTIDE SEQUENCE [LARGE SCALE GENOMIC DNA]</scope>
    <source>
        <strain evidence="1 2">DSM 2912</strain>
    </source>
</reference>
<proteinExistence type="predicted"/>
<dbReference type="AlphaFoldDB" id="D5WRX3"/>
<evidence type="ECO:0000313" key="2">
    <source>
        <dbReference type="Proteomes" id="UP000002368"/>
    </source>
</evidence>
<dbReference type="STRING" id="562970.Btus_2253"/>
<sequence>MVSPVFVVWHQHLPAGESLGGRLKLQAELGYAELGYAKMAGDGARFFRSLKMVDRTG</sequence>
<dbReference type="EMBL" id="CP002017">
    <property type="protein sequence ID" value="ADG06925.1"/>
    <property type="molecule type" value="Genomic_DNA"/>
</dbReference>
<name>D5WRX3_KYRT2</name>
<organism evidence="1 2">
    <name type="scientific">Kyrpidia tusciae (strain DSM 2912 / NBRC 15312 / T2)</name>
    <name type="common">Bacillus tusciae</name>
    <dbReference type="NCBI Taxonomy" id="562970"/>
    <lineage>
        <taxon>Bacteria</taxon>
        <taxon>Bacillati</taxon>
        <taxon>Bacillota</taxon>
        <taxon>Bacilli</taxon>
        <taxon>Bacillales</taxon>
        <taxon>Alicyclobacillaceae</taxon>
        <taxon>Kyrpidia</taxon>
    </lineage>
</organism>
<keyword evidence="2" id="KW-1185">Reference proteome</keyword>
<dbReference type="HOGENOM" id="CLU_2990829_0_0_9"/>
<protein>
    <submittedName>
        <fullName evidence="1">Uncharacterized protein</fullName>
    </submittedName>
</protein>
<dbReference type="Proteomes" id="UP000002368">
    <property type="component" value="Chromosome"/>
</dbReference>
<accession>D5WRX3</accession>